<feature type="transmembrane region" description="Helical" evidence="1">
    <location>
        <begin position="21"/>
        <end position="43"/>
    </location>
</feature>
<dbReference type="Proteomes" id="UP000436911">
    <property type="component" value="Unassembled WGS sequence"/>
</dbReference>
<protein>
    <submittedName>
        <fullName evidence="2">Uncharacterized protein</fullName>
    </submittedName>
</protein>
<sequence>MQGGDVFTSSGIGMEVSRIRIAFLLFTCDHFGAAVWFFCYPAGQDGFPAAWLVLINNLLEWTTQGRCSARTVVRVITS</sequence>
<dbReference type="EMBL" id="QUSG01000015">
    <property type="protein sequence ID" value="KAA3523681.1"/>
    <property type="molecule type" value="Genomic_DNA"/>
</dbReference>
<keyword evidence="1" id="KW-1133">Transmembrane helix</keyword>
<gene>
    <name evidence="3" type="ORF">DXT89_19685</name>
    <name evidence="2" type="ORF">DXT89_19720</name>
</gene>
<keyword evidence="1" id="KW-0472">Membrane</keyword>
<name>A0A368NS18_AGRVI</name>
<keyword evidence="1" id="KW-0812">Transmembrane</keyword>
<dbReference type="EMBL" id="QUSG01000014">
    <property type="protein sequence ID" value="KAA3524195.1"/>
    <property type="molecule type" value="Genomic_DNA"/>
</dbReference>
<comment type="caution">
    <text evidence="2">The sequence shown here is derived from an EMBL/GenBank/DDBJ whole genome shotgun (WGS) entry which is preliminary data.</text>
</comment>
<dbReference type="AlphaFoldDB" id="A0A368NS18"/>
<evidence type="ECO:0000313" key="4">
    <source>
        <dbReference type="Proteomes" id="UP000436911"/>
    </source>
</evidence>
<evidence type="ECO:0000313" key="3">
    <source>
        <dbReference type="EMBL" id="KAA3524195.1"/>
    </source>
</evidence>
<reference evidence="2 4" key="1">
    <citation type="submission" date="2018-08" db="EMBL/GenBank/DDBJ databases">
        <title>Genome sequencing of Agrobacterium vitis strain ICMP 10754.</title>
        <authorList>
            <person name="Visnovsky S.B."/>
            <person name="Pitman A.R."/>
        </authorList>
    </citation>
    <scope>NUCLEOTIDE SEQUENCE [LARGE SCALE GENOMIC DNA]</scope>
    <source>
        <strain evidence="2 4">ICMP 10754</strain>
    </source>
</reference>
<evidence type="ECO:0000313" key="2">
    <source>
        <dbReference type="EMBL" id="KAA3523681.1"/>
    </source>
</evidence>
<organism evidence="2 4">
    <name type="scientific">Agrobacterium vitis</name>
    <name type="common">Rhizobium vitis</name>
    <dbReference type="NCBI Taxonomy" id="373"/>
    <lineage>
        <taxon>Bacteria</taxon>
        <taxon>Pseudomonadati</taxon>
        <taxon>Pseudomonadota</taxon>
        <taxon>Alphaproteobacteria</taxon>
        <taxon>Hyphomicrobiales</taxon>
        <taxon>Rhizobiaceae</taxon>
        <taxon>Rhizobium/Agrobacterium group</taxon>
        <taxon>Agrobacterium</taxon>
    </lineage>
</organism>
<proteinExistence type="predicted"/>
<accession>A0A368NS18</accession>
<evidence type="ECO:0000256" key="1">
    <source>
        <dbReference type="SAM" id="Phobius"/>
    </source>
</evidence>